<dbReference type="AlphaFoldDB" id="A0A974DCQ3"/>
<gene>
    <name evidence="1" type="ORF">XELAEV_18018297mg</name>
</gene>
<sequence length="186" mass="21152">MSPNPSSLTVWDRRASKVVEVKAEAERLPFPQMSCPGKAASDRQWRHERLGACRDCYSWRKGILRDCCFTSSIRGRTSPKPVDSNQQHPLPGIHRALRLRGRNAAWKRSSLDAFFSGCFVSAALTVTEWARGRQSGLHSWSRGAGDIAFLLLLNEEELEKAIGQWTRCQCIARRRNRALQMDGHRF</sequence>
<reference evidence="2" key="1">
    <citation type="journal article" date="2016" name="Nature">
        <title>Genome evolution in the allotetraploid frog Xenopus laevis.</title>
        <authorList>
            <person name="Session A.M."/>
            <person name="Uno Y."/>
            <person name="Kwon T."/>
            <person name="Chapman J.A."/>
            <person name="Toyoda A."/>
            <person name="Takahashi S."/>
            <person name="Fukui A."/>
            <person name="Hikosaka A."/>
            <person name="Suzuki A."/>
            <person name="Kondo M."/>
            <person name="van Heeringen S.J."/>
            <person name="Quigley I."/>
            <person name="Heinz S."/>
            <person name="Ogino H."/>
            <person name="Ochi H."/>
            <person name="Hellsten U."/>
            <person name="Lyons J.B."/>
            <person name="Simakov O."/>
            <person name="Putnam N."/>
            <person name="Stites J."/>
            <person name="Kuroki Y."/>
            <person name="Tanaka T."/>
            <person name="Michiue T."/>
            <person name="Watanabe M."/>
            <person name="Bogdanovic O."/>
            <person name="Lister R."/>
            <person name="Georgiou G."/>
            <person name="Paranjpe S.S."/>
            <person name="van Kruijsbergen I."/>
            <person name="Shu S."/>
            <person name="Carlson J."/>
            <person name="Kinoshita T."/>
            <person name="Ohta Y."/>
            <person name="Mawaribuchi S."/>
            <person name="Jenkins J."/>
            <person name="Grimwood J."/>
            <person name="Schmutz J."/>
            <person name="Mitros T."/>
            <person name="Mozaffari S.V."/>
            <person name="Suzuki Y."/>
            <person name="Haramoto Y."/>
            <person name="Yamamoto T.S."/>
            <person name="Takagi C."/>
            <person name="Heald R."/>
            <person name="Miller K."/>
            <person name="Haudenschild C."/>
            <person name="Kitzman J."/>
            <person name="Nakayama T."/>
            <person name="Izutsu Y."/>
            <person name="Robert J."/>
            <person name="Fortriede J."/>
            <person name="Burns K."/>
            <person name="Lotay V."/>
            <person name="Karimi K."/>
            <person name="Yasuoka Y."/>
            <person name="Dichmann D.S."/>
            <person name="Flajnik M.F."/>
            <person name="Houston D.W."/>
            <person name="Shendure J."/>
            <person name="DuPasquier L."/>
            <person name="Vize P.D."/>
            <person name="Zorn A.M."/>
            <person name="Ito M."/>
            <person name="Marcotte E.M."/>
            <person name="Wallingford J.B."/>
            <person name="Ito Y."/>
            <person name="Asashima M."/>
            <person name="Ueno N."/>
            <person name="Matsuda Y."/>
            <person name="Veenstra G.J."/>
            <person name="Fujiyama A."/>
            <person name="Harland R.M."/>
            <person name="Taira M."/>
            <person name="Rokhsar D.S."/>
        </authorList>
    </citation>
    <scope>NUCLEOTIDE SEQUENCE [LARGE SCALE GENOMIC DNA]</scope>
    <source>
        <strain evidence="2">J</strain>
    </source>
</reference>
<organism evidence="1 2">
    <name type="scientific">Xenopus laevis</name>
    <name type="common">African clawed frog</name>
    <dbReference type="NCBI Taxonomy" id="8355"/>
    <lineage>
        <taxon>Eukaryota</taxon>
        <taxon>Metazoa</taxon>
        <taxon>Chordata</taxon>
        <taxon>Craniata</taxon>
        <taxon>Vertebrata</taxon>
        <taxon>Euteleostomi</taxon>
        <taxon>Amphibia</taxon>
        <taxon>Batrachia</taxon>
        <taxon>Anura</taxon>
        <taxon>Pipoidea</taxon>
        <taxon>Pipidae</taxon>
        <taxon>Xenopodinae</taxon>
        <taxon>Xenopus</taxon>
        <taxon>Xenopus</taxon>
    </lineage>
</organism>
<dbReference type="Proteomes" id="UP000694892">
    <property type="component" value="Chromosome 3L"/>
</dbReference>
<evidence type="ECO:0000313" key="1">
    <source>
        <dbReference type="EMBL" id="OCT89679.1"/>
    </source>
</evidence>
<name>A0A974DCQ3_XENLA</name>
<proteinExistence type="predicted"/>
<protein>
    <submittedName>
        <fullName evidence="1">Uncharacterized protein</fullName>
    </submittedName>
</protein>
<dbReference type="EMBL" id="CM004470">
    <property type="protein sequence ID" value="OCT89679.1"/>
    <property type="molecule type" value="Genomic_DNA"/>
</dbReference>
<evidence type="ECO:0000313" key="2">
    <source>
        <dbReference type="Proteomes" id="UP000694892"/>
    </source>
</evidence>
<accession>A0A974DCQ3</accession>